<organism evidence="1 2">
    <name type="scientific">Streptomyces mobaraensis</name>
    <name type="common">Streptoverticillium mobaraense</name>
    <dbReference type="NCBI Taxonomy" id="35621"/>
    <lineage>
        <taxon>Bacteria</taxon>
        <taxon>Bacillati</taxon>
        <taxon>Actinomycetota</taxon>
        <taxon>Actinomycetes</taxon>
        <taxon>Kitasatosporales</taxon>
        <taxon>Streptomycetaceae</taxon>
        <taxon>Streptomyces</taxon>
    </lineage>
</organism>
<evidence type="ECO:0000313" key="2">
    <source>
        <dbReference type="Proteomes" id="UP000327000"/>
    </source>
</evidence>
<dbReference type="EMBL" id="VOKX01000132">
    <property type="protein sequence ID" value="KAB7833536.1"/>
    <property type="molecule type" value="Genomic_DNA"/>
</dbReference>
<name>A0A5N5VXF4_STRMB</name>
<dbReference type="Proteomes" id="UP000327000">
    <property type="component" value="Unassembled WGS sequence"/>
</dbReference>
<proteinExistence type="predicted"/>
<keyword evidence="2" id="KW-1185">Reference proteome</keyword>
<protein>
    <submittedName>
        <fullName evidence="1">Uncharacterized protein</fullName>
    </submittedName>
</protein>
<accession>A0A5N5VXF4</accession>
<dbReference type="AlphaFoldDB" id="A0A5N5VXF4"/>
<evidence type="ECO:0000313" key="1">
    <source>
        <dbReference type="EMBL" id="KAB7833536.1"/>
    </source>
</evidence>
<dbReference type="RefSeq" id="WP_152266090.1">
    <property type="nucleotide sequence ID" value="NZ_VOKX01000132.1"/>
</dbReference>
<sequence>MKLRLPFRRRTVPAAAGPVWTQPGHFRRGDEVVGRNGFIGTVAYVTDDNRIGVGSPGWKMGPAPIGDVDMVRHAANCSPCQADHARRQAEEQLREANYQDRWSIEERNVYDAVMADMRLTTGSAPGGPCPSNGTRYAFGPNSPVREWMRTEFDGHMVDSESPSLSLGRIWDPLDWLRIEREHAGDGLSIVPWGDLPWATIRRAYAYLQETGLTVVLDADLEMALLDDGTVGVEVWPSHMNVEGVVPDEIEQQVNTILGSTPEDYPHSALIWPSRPDRPGTDYTAPYRRSTYNHTMWLWA</sequence>
<comment type="caution">
    <text evidence="1">The sequence shown here is derived from an EMBL/GenBank/DDBJ whole genome shotgun (WGS) entry which is preliminary data.</text>
</comment>
<reference evidence="1 2" key="1">
    <citation type="journal article" date="2019" name="Microb. Cell Fact.">
        <title>Exploring novel herbicidin analogues by transcriptional regulator overexpression and MS/MS molecular networking.</title>
        <authorList>
            <person name="Shi Y."/>
            <person name="Gu R."/>
            <person name="Li Y."/>
            <person name="Wang X."/>
            <person name="Ren W."/>
            <person name="Li X."/>
            <person name="Wang L."/>
            <person name="Xie Y."/>
            <person name="Hong B."/>
        </authorList>
    </citation>
    <scope>NUCLEOTIDE SEQUENCE [LARGE SCALE GENOMIC DNA]</scope>
    <source>
        <strain evidence="1 2">US-43</strain>
    </source>
</reference>
<gene>
    <name evidence="1" type="ORF">FRZ00_33350</name>
</gene>